<reference evidence="2" key="2">
    <citation type="submission" date="2022-06" db="UniProtKB">
        <authorList>
            <consortium name="EnsemblMetazoa"/>
        </authorList>
    </citation>
    <scope>IDENTIFICATION</scope>
</reference>
<dbReference type="EnsemblMetazoa" id="OVOC8735.1">
    <property type="protein sequence ID" value="OVOC8735.1"/>
    <property type="gene ID" value="WBGene00245544"/>
</dbReference>
<evidence type="ECO:0000313" key="3">
    <source>
        <dbReference type="Proteomes" id="UP000024404"/>
    </source>
</evidence>
<dbReference type="AlphaFoldDB" id="A0A8R1Y865"/>
<reference evidence="3" key="1">
    <citation type="submission" date="2013-10" db="EMBL/GenBank/DDBJ databases">
        <title>Genome sequencing of Onchocerca volvulus.</title>
        <authorList>
            <person name="Cotton J."/>
            <person name="Tsai J."/>
            <person name="Stanley E."/>
            <person name="Tracey A."/>
            <person name="Holroyd N."/>
            <person name="Lustigman S."/>
            <person name="Berriman M."/>
        </authorList>
    </citation>
    <scope>NUCLEOTIDE SEQUENCE</scope>
</reference>
<keyword evidence="3" id="KW-1185">Reference proteome</keyword>
<organism evidence="2 3">
    <name type="scientific">Onchocerca volvulus</name>
    <dbReference type="NCBI Taxonomy" id="6282"/>
    <lineage>
        <taxon>Eukaryota</taxon>
        <taxon>Metazoa</taxon>
        <taxon>Ecdysozoa</taxon>
        <taxon>Nematoda</taxon>
        <taxon>Chromadorea</taxon>
        <taxon>Rhabditida</taxon>
        <taxon>Spirurina</taxon>
        <taxon>Spiruromorpha</taxon>
        <taxon>Filarioidea</taxon>
        <taxon>Onchocercidae</taxon>
        <taxon>Onchocerca</taxon>
    </lineage>
</organism>
<keyword evidence="1" id="KW-1133">Transmembrane helix</keyword>
<evidence type="ECO:0000313" key="2">
    <source>
        <dbReference type="EnsemblMetazoa" id="OVOC8735.1"/>
    </source>
</evidence>
<keyword evidence="1" id="KW-0812">Transmembrane</keyword>
<accession>A0A8R1Y865</accession>
<dbReference type="EMBL" id="CMVM020000250">
    <property type="status" value="NOT_ANNOTATED_CDS"/>
    <property type="molecule type" value="Genomic_DNA"/>
</dbReference>
<protein>
    <submittedName>
        <fullName evidence="2">Uncharacterized protein</fullName>
    </submittedName>
</protein>
<feature type="transmembrane region" description="Helical" evidence="1">
    <location>
        <begin position="185"/>
        <end position="209"/>
    </location>
</feature>
<sequence length="264" mass="29575">MPVQTLSQIHLNVFLSSTREYENRQELLEKESYHVSKTNNGWANTAGNAVHLLANASSALRHTYIDRDAEVRACRIAGLPIQCRRVSFIEQQGGGRNDVSLIARSTALPEIADCQYFGRTNVSSMGLLFQPFPATDDSSLATHFPNFRDFQLLHSRLEIVIKCLLFTYSSNYSVVVIVVDAAAIAVAAALLSLLLLPLLLLMCLLPHILKKSLKLSRLFSEKGKYTVDMNDDYCITGMNICRFSSFLQCREMFLPSIPFAKHLL</sequence>
<dbReference type="Proteomes" id="UP000024404">
    <property type="component" value="Unassembled WGS sequence"/>
</dbReference>
<keyword evidence="1" id="KW-0472">Membrane</keyword>
<feature type="transmembrane region" description="Helical" evidence="1">
    <location>
        <begin position="159"/>
        <end position="179"/>
    </location>
</feature>
<evidence type="ECO:0000256" key="1">
    <source>
        <dbReference type="SAM" id="Phobius"/>
    </source>
</evidence>
<proteinExistence type="predicted"/>
<name>A0A8R1Y865_ONCVO</name>